<dbReference type="Proteomes" id="UP000677244">
    <property type="component" value="Unassembled WGS sequence"/>
</dbReference>
<dbReference type="NCBIfam" id="TIGR02243">
    <property type="entry name" value="putative baseplate assembly protein"/>
    <property type="match status" value="1"/>
</dbReference>
<gene>
    <name evidence="1" type="ORF">J7I42_34765</name>
</gene>
<organism evidence="1 2">
    <name type="scientific">Niastella soli</name>
    <dbReference type="NCBI Taxonomy" id="2821487"/>
    <lineage>
        <taxon>Bacteria</taxon>
        <taxon>Pseudomonadati</taxon>
        <taxon>Bacteroidota</taxon>
        <taxon>Chitinophagia</taxon>
        <taxon>Chitinophagales</taxon>
        <taxon>Chitinophagaceae</taxon>
        <taxon>Niastella</taxon>
    </lineage>
</organism>
<evidence type="ECO:0000313" key="1">
    <source>
        <dbReference type="EMBL" id="MBO9205505.1"/>
    </source>
</evidence>
<reference evidence="1 2" key="1">
    <citation type="submission" date="2021-03" db="EMBL/GenBank/DDBJ databases">
        <title>Assistant Professor.</title>
        <authorList>
            <person name="Huq M.A."/>
        </authorList>
    </citation>
    <scope>NUCLEOTIDE SEQUENCE [LARGE SCALE GENOMIC DNA]</scope>
    <source>
        <strain evidence="1 2">MAH-29</strain>
    </source>
</reference>
<accession>A0ABS3Z5Q4</accession>
<sequence length="896" mass="97760">MQSQNACGCCEGLSVEVPVQVYNRPGLKAITYRVGTHAQFKESLLAQLTISRLRALRELTTRNNDDFTIAVLDAWATVADVLTFYQERIANELYLDTATEEFSIVQLARLIGYQLRPGVAAGTCLAFTLDENTTGPLTNPDSGNNSKPTPPPLTIEAGIKVQSVPGPGEEAQLFETVEKIEARAEWNSIRPVLTQTPHSIDASKIIVVTGANNDLKTGDVVLILKQGRTDNALLKRVLNVIPNDESKTTSLFLDTAATQPSFILPALTVTGNIAAYSAKVPLSSEVVDDIISKTWRSEELAVLINTQGWPEDELKKSIEKKLARPPAVDDSIFVFRKRTAVFGHNALKQPGYTNGVPDLPSAWTDWPLNEVEGKIHLDAVYEQVLPGSYIAIQRSSDALDGITTVFQGTEVDHRPRTEYGISAKSTVITIPADDPWWDTDLNDLAAIRGVIVYAQSVPLTLAASSVNDEVSGDLIMLDRLYSGLKQGQKIILSGDRTDLIGTQASELRTLKEILVVKGITVIKFDKPLSWKYVRGSVKINANVAAATHGETVKEILGSGDATRSFQQFTLKQLPLTFVSATTPSGISSTLEIRVNDLLWKEVPSLYDHGPNDHIYITRQDDQQRTTVIFGDGKNGARLPSGPDNIKATYRKGIGVSGLLKPDKLSQLLTRPLGIKGVTNSISATGAADPERLEHARQNATLTIFTLGRIVSLKDYEDFARAFAGISKAIATWVWTGQKRSVHLTVAGYDGATIDPAGALYENLSAAIAASGIPEVLVIIESYQPRFFCVTAGILVHPDYLPELVLALVKQKLQEQFSFEQRNFGQPVVYSEVIAVMQQVEGVTAVDIDDWYRLDQAPNGPEKARIDAKTTRSGSDNPFAAELLTIDPNSINLHLML</sequence>
<evidence type="ECO:0000313" key="2">
    <source>
        <dbReference type="Proteomes" id="UP000677244"/>
    </source>
</evidence>
<protein>
    <submittedName>
        <fullName evidence="1">Baseplate assembly protein</fullName>
    </submittedName>
</protein>
<keyword evidence="2" id="KW-1185">Reference proteome</keyword>
<proteinExistence type="predicted"/>
<dbReference type="InterPro" id="IPR011749">
    <property type="entry name" value="CHP02243"/>
</dbReference>
<comment type="caution">
    <text evidence="1">The sequence shown here is derived from an EMBL/GenBank/DDBJ whole genome shotgun (WGS) entry which is preliminary data.</text>
</comment>
<dbReference type="EMBL" id="JAGHKO010000024">
    <property type="protein sequence ID" value="MBO9205505.1"/>
    <property type="molecule type" value="Genomic_DNA"/>
</dbReference>
<dbReference type="RefSeq" id="WP_209145131.1">
    <property type="nucleotide sequence ID" value="NZ_JAGHKO010000024.1"/>
</dbReference>
<name>A0ABS3Z5Q4_9BACT</name>